<dbReference type="AlphaFoldDB" id="A0ABD0YDM5"/>
<dbReference type="NCBIfam" id="TIGR02396">
    <property type="entry name" value="diverge_rpsU"/>
    <property type="match status" value="1"/>
</dbReference>
<evidence type="ECO:0000256" key="5">
    <source>
        <dbReference type="ARBA" id="ARBA00022946"/>
    </source>
</evidence>
<keyword evidence="11" id="KW-1185">Reference proteome</keyword>
<dbReference type="FunFam" id="1.10.357.10:FF:000004">
    <property type="entry name" value="Ubiquinone biosynthesis protein COQ9, mitochondrial"/>
    <property type="match status" value="1"/>
</dbReference>
<evidence type="ECO:0000313" key="10">
    <source>
        <dbReference type="EMBL" id="KAL1129174.1"/>
    </source>
</evidence>
<evidence type="ECO:0000256" key="8">
    <source>
        <dbReference type="RuleBase" id="RU366063"/>
    </source>
</evidence>
<gene>
    <name evidence="10" type="ORF">AAG570_013704</name>
</gene>
<comment type="caution">
    <text evidence="10">The sequence shown here is derived from an EMBL/GenBank/DDBJ whole genome shotgun (WGS) entry which is preliminary data.</text>
</comment>
<comment type="pathway">
    <text evidence="2 8">Cofactor biosynthesis; ubiquinone biosynthesis.</text>
</comment>
<dbReference type="GO" id="GO:0006744">
    <property type="term" value="P:ubiquinone biosynthetic process"/>
    <property type="evidence" value="ECO:0007669"/>
    <property type="project" value="UniProtKB-UniRule"/>
</dbReference>
<evidence type="ECO:0000256" key="3">
    <source>
        <dbReference type="ARBA" id="ARBA00010766"/>
    </source>
</evidence>
<protein>
    <recommendedName>
        <fullName evidence="8">Ubiquinone biosynthesis protein</fullName>
    </recommendedName>
</protein>
<dbReference type="GO" id="GO:0005739">
    <property type="term" value="C:mitochondrion"/>
    <property type="evidence" value="ECO:0007669"/>
    <property type="project" value="UniProtKB-SubCell"/>
</dbReference>
<evidence type="ECO:0000313" key="11">
    <source>
        <dbReference type="Proteomes" id="UP001558652"/>
    </source>
</evidence>
<dbReference type="InterPro" id="IPR013718">
    <property type="entry name" value="COQ9_C"/>
</dbReference>
<dbReference type="Gene3D" id="1.10.357.10">
    <property type="entry name" value="Tetracycline Repressor, domain 2"/>
    <property type="match status" value="1"/>
</dbReference>
<feature type="domain" description="COQ9 C-terminal" evidence="9">
    <location>
        <begin position="154"/>
        <end position="223"/>
    </location>
</feature>
<evidence type="ECO:0000259" key="9">
    <source>
        <dbReference type="Pfam" id="PF08511"/>
    </source>
</evidence>
<evidence type="ECO:0000256" key="7">
    <source>
        <dbReference type="ARBA" id="ARBA00023128"/>
    </source>
</evidence>
<evidence type="ECO:0000256" key="1">
    <source>
        <dbReference type="ARBA" id="ARBA00004173"/>
    </source>
</evidence>
<evidence type="ECO:0000256" key="4">
    <source>
        <dbReference type="ARBA" id="ARBA00022688"/>
    </source>
</evidence>
<keyword evidence="4 8" id="KW-0831">Ubiquinone biosynthesis</keyword>
<sequence>MGTFSPLWTYTEVFLRIGTKTNSRPKNLIPYNFLHLTIFLHFNSCNSFLKYLNLQIFVVLYFIGAETLGYPGVIHGLFPKGGFELVHYFYQKSNRQLIEEMKVEVEKADQIPAMKKSEKEIVTEAIEKRLKMIEPYIGQWAQALALTTLPSNTPTALANLLTLVDDICYYSGDRSVDMTWYGKRIFLAGIYKATELYMLQDKSEGYTQTWLFLRRRMDEASQLHSYIAQSEQASQFAKEFTTAAFVTVIYFSPVNFL</sequence>
<comment type="similarity">
    <text evidence="3 8">Belongs to the COQ9 family.</text>
</comment>
<evidence type="ECO:0000256" key="2">
    <source>
        <dbReference type="ARBA" id="ARBA00004749"/>
    </source>
</evidence>
<accession>A0ABD0YDM5</accession>
<comment type="subcellular location">
    <subcellularLocation>
        <location evidence="1 8">Mitochondrion</location>
    </subcellularLocation>
</comment>
<keyword evidence="7 8" id="KW-0496">Mitochondrion</keyword>
<reference evidence="10 11" key="1">
    <citation type="submission" date="2024-07" db="EMBL/GenBank/DDBJ databases">
        <title>Chromosome-level genome assembly of the water stick insect Ranatra chinensis (Heteroptera: Nepidae).</title>
        <authorList>
            <person name="Liu X."/>
        </authorList>
    </citation>
    <scope>NUCLEOTIDE SEQUENCE [LARGE SCALE GENOMIC DNA]</scope>
    <source>
        <strain evidence="10">Cailab_2021Rc</strain>
        <tissue evidence="10">Muscle</tissue>
    </source>
</reference>
<comment type="function">
    <text evidence="8">Membrane-associated protein that warps the membrane surface to access and bind aromatic isoprenes with high specificity, including ubiquinone (CoQ) isoprene intermediates and presents them directly to Coq7, therefore facilitating the Coq7-mediated hydroxylase step. Participates in the biosynthesis of coenzyme Q, also named ubiquinone, an essential lipid-soluble electron transporter for aerobic cellular respiration.</text>
</comment>
<dbReference type="PANTHER" id="PTHR21427:SF19">
    <property type="entry name" value="UBIQUINONE BIOSYNTHESIS PROTEIN COQ9, MITOCHONDRIAL"/>
    <property type="match status" value="1"/>
</dbReference>
<dbReference type="Pfam" id="PF08511">
    <property type="entry name" value="COQ9"/>
    <property type="match status" value="1"/>
</dbReference>
<keyword evidence="5" id="KW-0809">Transit peptide</keyword>
<dbReference type="GO" id="GO:0008289">
    <property type="term" value="F:lipid binding"/>
    <property type="evidence" value="ECO:0007669"/>
    <property type="project" value="UniProtKB-UniRule"/>
</dbReference>
<evidence type="ECO:0000256" key="6">
    <source>
        <dbReference type="ARBA" id="ARBA00023121"/>
    </source>
</evidence>
<organism evidence="10 11">
    <name type="scientific">Ranatra chinensis</name>
    <dbReference type="NCBI Taxonomy" id="642074"/>
    <lineage>
        <taxon>Eukaryota</taxon>
        <taxon>Metazoa</taxon>
        <taxon>Ecdysozoa</taxon>
        <taxon>Arthropoda</taxon>
        <taxon>Hexapoda</taxon>
        <taxon>Insecta</taxon>
        <taxon>Pterygota</taxon>
        <taxon>Neoptera</taxon>
        <taxon>Paraneoptera</taxon>
        <taxon>Hemiptera</taxon>
        <taxon>Heteroptera</taxon>
        <taxon>Panheteroptera</taxon>
        <taxon>Nepomorpha</taxon>
        <taxon>Nepidae</taxon>
        <taxon>Ranatrinae</taxon>
        <taxon>Ranatra</taxon>
    </lineage>
</organism>
<proteinExistence type="inferred from homology"/>
<dbReference type="Proteomes" id="UP001558652">
    <property type="component" value="Unassembled WGS sequence"/>
</dbReference>
<dbReference type="EMBL" id="JBFDAA010000009">
    <property type="protein sequence ID" value="KAL1129174.1"/>
    <property type="molecule type" value="Genomic_DNA"/>
</dbReference>
<keyword evidence="6 8" id="KW-0446">Lipid-binding</keyword>
<dbReference type="PANTHER" id="PTHR21427">
    <property type="entry name" value="UBIQUINONE BIOSYNTHESIS PROTEIN COQ9, MITOCHONDRIAL"/>
    <property type="match status" value="1"/>
</dbReference>
<name>A0ABD0YDM5_9HEMI</name>
<dbReference type="InterPro" id="IPR012762">
    <property type="entry name" value="Ubiq_biosynth_COQ9"/>
</dbReference>